<reference evidence="2" key="1">
    <citation type="submission" date="2023-03" db="UniProtKB">
        <authorList>
            <consortium name="EnsemblPlants"/>
        </authorList>
    </citation>
    <scope>IDENTIFICATION</scope>
</reference>
<dbReference type="Gramene" id="MELO3C024952.2.1">
    <property type="protein sequence ID" value="MELO3C024952.2.1"/>
    <property type="gene ID" value="MELO3C024952.2"/>
</dbReference>
<name>A0A9I9DX66_CUCME</name>
<sequence>MRRGGKTTKRGVKETRRERKIEEEGSSKQNEFGGR</sequence>
<organism evidence="2">
    <name type="scientific">Cucumis melo</name>
    <name type="common">Muskmelon</name>
    <dbReference type="NCBI Taxonomy" id="3656"/>
    <lineage>
        <taxon>Eukaryota</taxon>
        <taxon>Viridiplantae</taxon>
        <taxon>Streptophyta</taxon>
        <taxon>Embryophyta</taxon>
        <taxon>Tracheophyta</taxon>
        <taxon>Spermatophyta</taxon>
        <taxon>Magnoliopsida</taxon>
        <taxon>eudicotyledons</taxon>
        <taxon>Gunneridae</taxon>
        <taxon>Pentapetalae</taxon>
        <taxon>rosids</taxon>
        <taxon>fabids</taxon>
        <taxon>Cucurbitales</taxon>
        <taxon>Cucurbitaceae</taxon>
        <taxon>Benincaseae</taxon>
        <taxon>Cucumis</taxon>
    </lineage>
</organism>
<evidence type="ECO:0000313" key="2">
    <source>
        <dbReference type="EnsemblPlants" id="MELO3C024952.2.1"/>
    </source>
</evidence>
<evidence type="ECO:0000256" key="1">
    <source>
        <dbReference type="SAM" id="MobiDB-lite"/>
    </source>
</evidence>
<feature type="region of interest" description="Disordered" evidence="1">
    <location>
        <begin position="1"/>
        <end position="35"/>
    </location>
</feature>
<proteinExistence type="predicted"/>
<feature type="compositionally biased region" description="Basic residues" evidence="1">
    <location>
        <begin position="1"/>
        <end position="10"/>
    </location>
</feature>
<accession>A0A9I9DX66</accession>
<dbReference type="AlphaFoldDB" id="A0A9I9DX66"/>
<feature type="compositionally biased region" description="Basic and acidic residues" evidence="1">
    <location>
        <begin position="11"/>
        <end position="26"/>
    </location>
</feature>
<dbReference type="EnsemblPlants" id="MELO3C024952.2.1">
    <property type="protein sequence ID" value="MELO3C024952.2.1"/>
    <property type="gene ID" value="MELO3C024952.2"/>
</dbReference>
<protein>
    <submittedName>
        <fullName evidence="2">Uncharacterized protein</fullName>
    </submittedName>
</protein>